<evidence type="ECO:0000256" key="8">
    <source>
        <dbReference type="PROSITE-ProRule" id="PRU00339"/>
    </source>
</evidence>
<name>A0A177NSL9_9GAMM</name>
<dbReference type="SMART" id="SM00028">
    <property type="entry name" value="TPR"/>
    <property type="match status" value="2"/>
</dbReference>
<dbReference type="PANTHER" id="PTHR44998:SF1">
    <property type="entry name" value="UDP-N-ACETYLGLUCOSAMINE--PEPTIDE N-ACETYLGLUCOSAMINYLTRANSFERASE 110 KDA SUBUNIT"/>
    <property type="match status" value="1"/>
</dbReference>
<dbReference type="STRING" id="980561.A1359_02535"/>
<sequence>MSAIESQFAATIVNAWQAQLEFNQLIGEAEKLESKKLAPLAAVLYQTWLQRNKTPYNHVVSFNLGTILFNQGDLAGAKTAYQDAIQLAPAFVQPRFNLGLIHEREGLIDAAVAEWRWIDDHVQPNQPDSRHLLLLALNNLGRVQENRKQYGQALDYLTRSLVIEANQPDVIHHWVYLREKQCSWPVYSTITGLSLENMQRSTSALAMLSLSDDPEAQLTAARHFAKHKLLQNAPKLSPDTGYEHKKLRIAYCSSDFCLHPVAMLTVQLFELHDREQFEIYGYCWTQQGHSELRQRVIDAMDHFERIDTLTDEAAANLIREHEIDILVDLHGQTLGARANILAYRPAPIQITYLGLPATTGLPSIDYVIADRFLIPEEYACYYSEKPLYMPDIYQVSDQKRKSSAPPKREACNLPSQGFVFCSFNNNYKFTPEVFSTWMNILNRVPGSVLWLLADNAWSEINLKKQAEIHNIDPSRLIFAPRVSPEDYLARYAVADLFLDSFPFNAGTTANDALWMGLPVLTMCGRTFASRMAGALLTAAELPELITYDLDTYENKAVELAQSTNDCQRLRTHLQQVRRDGILFDTPRFVRNLEEQFKKLAQDISTIQ</sequence>
<dbReference type="Proteomes" id="UP000078476">
    <property type="component" value="Unassembled WGS sequence"/>
</dbReference>
<dbReference type="Gene3D" id="3.40.50.11380">
    <property type="match status" value="1"/>
</dbReference>
<dbReference type="InterPro" id="IPR013105">
    <property type="entry name" value="TPR_2"/>
</dbReference>
<dbReference type="PROSITE" id="PS50005">
    <property type="entry name" value="TPR"/>
    <property type="match status" value="1"/>
</dbReference>
<evidence type="ECO:0000313" key="10">
    <source>
        <dbReference type="EMBL" id="OAI21046.1"/>
    </source>
</evidence>
<evidence type="ECO:0000256" key="7">
    <source>
        <dbReference type="ARBA" id="ARBA00022803"/>
    </source>
</evidence>
<dbReference type="SUPFAM" id="SSF48452">
    <property type="entry name" value="TPR-like"/>
    <property type="match status" value="1"/>
</dbReference>
<evidence type="ECO:0000256" key="2">
    <source>
        <dbReference type="ARBA" id="ARBA00005386"/>
    </source>
</evidence>
<dbReference type="Gene3D" id="3.40.50.2000">
    <property type="entry name" value="Glycogen Phosphorylase B"/>
    <property type="match status" value="1"/>
</dbReference>
<keyword evidence="11" id="KW-1185">Reference proteome</keyword>
<reference evidence="10 11" key="1">
    <citation type="submission" date="2016-03" db="EMBL/GenBank/DDBJ databases">
        <authorList>
            <person name="Ploux O."/>
        </authorList>
    </citation>
    <scope>NUCLEOTIDE SEQUENCE [LARGE SCALE GENOMIC DNA]</scope>
    <source>
        <strain evidence="10 11">R-45370</strain>
    </source>
</reference>
<feature type="domain" description="O-GlcNAc transferase C-terminal" evidence="9">
    <location>
        <begin position="229"/>
        <end position="399"/>
    </location>
</feature>
<dbReference type="Pfam" id="PF07719">
    <property type="entry name" value="TPR_2"/>
    <property type="match status" value="1"/>
</dbReference>
<dbReference type="InterPro" id="IPR019734">
    <property type="entry name" value="TPR_rpt"/>
</dbReference>
<comment type="pathway">
    <text evidence="1">Protein modification; protein glycosylation.</text>
</comment>
<evidence type="ECO:0000313" key="11">
    <source>
        <dbReference type="Proteomes" id="UP000078476"/>
    </source>
</evidence>
<proteinExistence type="inferred from homology"/>
<organism evidence="10 11">
    <name type="scientific">Methylomonas lenta</name>
    <dbReference type="NCBI Taxonomy" id="980561"/>
    <lineage>
        <taxon>Bacteria</taxon>
        <taxon>Pseudomonadati</taxon>
        <taxon>Pseudomonadota</taxon>
        <taxon>Gammaproteobacteria</taxon>
        <taxon>Methylococcales</taxon>
        <taxon>Methylococcaceae</taxon>
        <taxon>Methylomonas</taxon>
    </lineage>
</organism>
<accession>A0A177NSL9</accession>
<gene>
    <name evidence="10" type="ORF">A1359_02535</name>
</gene>
<dbReference type="InterPro" id="IPR011990">
    <property type="entry name" value="TPR-like_helical_dom_sf"/>
</dbReference>
<dbReference type="Pfam" id="PF13844">
    <property type="entry name" value="Glyco_transf_41"/>
    <property type="match status" value="2"/>
</dbReference>
<comment type="caution">
    <text evidence="10">The sequence shown here is derived from an EMBL/GenBank/DDBJ whole genome shotgun (WGS) entry which is preliminary data.</text>
</comment>
<evidence type="ECO:0000256" key="4">
    <source>
        <dbReference type="ARBA" id="ARBA00022676"/>
    </source>
</evidence>
<dbReference type="GO" id="GO:0097363">
    <property type="term" value="F:protein O-acetylglucosaminyltransferase activity"/>
    <property type="evidence" value="ECO:0007669"/>
    <property type="project" value="UniProtKB-EC"/>
</dbReference>
<protein>
    <recommendedName>
        <fullName evidence="3">protein O-GlcNAc transferase</fullName>
        <ecNumber evidence="3">2.4.1.255</ecNumber>
    </recommendedName>
</protein>
<keyword evidence="6" id="KW-0677">Repeat</keyword>
<evidence type="ECO:0000256" key="6">
    <source>
        <dbReference type="ARBA" id="ARBA00022737"/>
    </source>
</evidence>
<evidence type="ECO:0000256" key="3">
    <source>
        <dbReference type="ARBA" id="ARBA00011970"/>
    </source>
</evidence>
<dbReference type="AlphaFoldDB" id="A0A177NSL9"/>
<feature type="domain" description="O-GlcNAc transferase C-terminal" evidence="9">
    <location>
        <begin position="408"/>
        <end position="592"/>
    </location>
</feature>
<dbReference type="Gene3D" id="1.25.40.10">
    <property type="entry name" value="Tetratricopeptide repeat domain"/>
    <property type="match status" value="2"/>
</dbReference>
<keyword evidence="5 10" id="KW-0808">Transferase</keyword>
<dbReference type="SUPFAM" id="SSF53756">
    <property type="entry name" value="UDP-Glycosyltransferase/glycogen phosphorylase"/>
    <property type="match status" value="1"/>
</dbReference>
<keyword evidence="7 8" id="KW-0802">TPR repeat</keyword>
<evidence type="ECO:0000256" key="5">
    <source>
        <dbReference type="ARBA" id="ARBA00022679"/>
    </source>
</evidence>
<dbReference type="EC" id="2.4.1.255" evidence="3"/>
<evidence type="ECO:0000259" key="9">
    <source>
        <dbReference type="Pfam" id="PF13844"/>
    </source>
</evidence>
<dbReference type="InterPro" id="IPR029489">
    <property type="entry name" value="OGT/SEC/SPY_C"/>
</dbReference>
<evidence type="ECO:0000256" key="1">
    <source>
        <dbReference type="ARBA" id="ARBA00004922"/>
    </source>
</evidence>
<dbReference type="RefSeq" id="WP_066976930.1">
    <property type="nucleotide sequence ID" value="NZ_LUUI01000022.1"/>
</dbReference>
<dbReference type="EMBL" id="LUUI01000022">
    <property type="protein sequence ID" value="OAI21046.1"/>
    <property type="molecule type" value="Genomic_DNA"/>
</dbReference>
<dbReference type="PANTHER" id="PTHR44998">
    <property type="match status" value="1"/>
</dbReference>
<dbReference type="OrthoDB" id="255821at2"/>
<keyword evidence="4" id="KW-0328">Glycosyltransferase</keyword>
<comment type="similarity">
    <text evidence="2">Belongs to the glycosyltransferase 41 family. O-GlcNAc transferase subfamily.</text>
</comment>
<feature type="repeat" description="TPR" evidence="8">
    <location>
        <begin position="58"/>
        <end position="91"/>
    </location>
</feature>